<evidence type="ECO:0000256" key="3">
    <source>
        <dbReference type="PROSITE-ProRule" id="PRU00221"/>
    </source>
</evidence>
<evidence type="ECO:0000313" key="5">
    <source>
        <dbReference type="EMBL" id="VVT56652.1"/>
    </source>
</evidence>
<dbReference type="SMART" id="SM00320">
    <property type="entry name" value="WD40"/>
    <property type="match status" value="6"/>
</dbReference>
<dbReference type="GO" id="GO:0000398">
    <property type="term" value="P:mRNA splicing, via spliceosome"/>
    <property type="evidence" value="ECO:0007669"/>
    <property type="project" value="TreeGrafter"/>
</dbReference>
<reference evidence="5 6" key="1">
    <citation type="submission" date="2019-09" db="EMBL/GenBank/DDBJ databases">
        <authorList>
            <person name="Brejova B."/>
        </authorList>
    </citation>
    <scope>NUCLEOTIDE SEQUENCE [LARGE SCALE GENOMIC DNA]</scope>
</reference>
<dbReference type="CDD" id="cd00200">
    <property type="entry name" value="WD40"/>
    <property type="match status" value="1"/>
</dbReference>
<evidence type="ECO:0000256" key="1">
    <source>
        <dbReference type="ARBA" id="ARBA00022574"/>
    </source>
</evidence>
<organism evidence="5 6">
    <name type="scientific">Magnusiomyces paraingens</name>
    <dbReference type="NCBI Taxonomy" id="2606893"/>
    <lineage>
        <taxon>Eukaryota</taxon>
        <taxon>Fungi</taxon>
        <taxon>Dikarya</taxon>
        <taxon>Ascomycota</taxon>
        <taxon>Saccharomycotina</taxon>
        <taxon>Dipodascomycetes</taxon>
        <taxon>Dipodascales</taxon>
        <taxon>Dipodascaceae</taxon>
        <taxon>Magnusiomyces</taxon>
    </lineage>
</organism>
<dbReference type="GO" id="GO:0017070">
    <property type="term" value="F:U6 snRNA binding"/>
    <property type="evidence" value="ECO:0007669"/>
    <property type="project" value="TreeGrafter"/>
</dbReference>
<dbReference type="GO" id="GO:0046540">
    <property type="term" value="C:U4/U6 x U5 tri-snRNP complex"/>
    <property type="evidence" value="ECO:0007669"/>
    <property type="project" value="TreeGrafter"/>
</dbReference>
<dbReference type="PROSITE" id="PS50082">
    <property type="entry name" value="WD_REPEATS_2"/>
    <property type="match status" value="6"/>
</dbReference>
<feature type="repeat" description="WD" evidence="3">
    <location>
        <begin position="171"/>
        <end position="212"/>
    </location>
</feature>
<dbReference type="PROSITE" id="PS50294">
    <property type="entry name" value="WD_REPEATS_REGION"/>
    <property type="match status" value="6"/>
</dbReference>
<gene>
    <name evidence="5" type="ORF">SAPINGB_P005197</name>
</gene>
<dbReference type="OrthoDB" id="674604at2759"/>
<dbReference type="PANTHER" id="PTHR19846">
    <property type="entry name" value="WD40 REPEAT PROTEIN"/>
    <property type="match status" value="1"/>
</dbReference>
<feature type="repeat" description="WD" evidence="3">
    <location>
        <begin position="129"/>
        <end position="170"/>
    </location>
</feature>
<keyword evidence="1 3" id="KW-0853">WD repeat</keyword>
<keyword evidence="2" id="KW-0677">Repeat</keyword>
<dbReference type="InterPro" id="IPR059122">
    <property type="entry name" value="Beta-prop_WDR5-like"/>
</dbReference>
<feature type="repeat" description="WD" evidence="3">
    <location>
        <begin position="221"/>
        <end position="255"/>
    </location>
</feature>
<feature type="domain" description="WDR5-like beta-propeller" evidence="4">
    <location>
        <begin position="31"/>
        <end position="335"/>
    </location>
</feature>
<evidence type="ECO:0000259" key="4">
    <source>
        <dbReference type="Pfam" id="PF25175"/>
    </source>
</evidence>
<dbReference type="InterPro" id="IPR001680">
    <property type="entry name" value="WD40_rpt"/>
</dbReference>
<dbReference type="SUPFAM" id="SSF50978">
    <property type="entry name" value="WD40 repeat-like"/>
    <property type="match status" value="1"/>
</dbReference>
<name>A0A5E8BZW1_9ASCO</name>
<dbReference type="InterPro" id="IPR019775">
    <property type="entry name" value="WD40_repeat_CS"/>
</dbReference>
<proteinExistence type="predicted"/>
<dbReference type="PROSITE" id="PS00678">
    <property type="entry name" value="WD_REPEATS_1"/>
    <property type="match status" value="3"/>
</dbReference>
<dbReference type="GO" id="GO:0030621">
    <property type="term" value="F:U4 snRNA binding"/>
    <property type="evidence" value="ECO:0007669"/>
    <property type="project" value="TreeGrafter"/>
</dbReference>
<feature type="repeat" description="WD" evidence="3">
    <location>
        <begin position="303"/>
        <end position="337"/>
    </location>
</feature>
<dbReference type="Proteomes" id="UP000398389">
    <property type="component" value="Unassembled WGS sequence"/>
</dbReference>
<dbReference type="EMBL" id="CABVLU010000004">
    <property type="protein sequence ID" value="VVT56652.1"/>
    <property type="molecule type" value="Genomic_DNA"/>
</dbReference>
<dbReference type="AlphaFoldDB" id="A0A5E8BZW1"/>
<dbReference type="RefSeq" id="XP_031855803.1">
    <property type="nucleotide sequence ID" value="XM_031999912.1"/>
</dbReference>
<protein>
    <recommendedName>
        <fullName evidence="4">WDR5-like beta-propeller domain-containing protein</fullName>
    </recommendedName>
</protein>
<dbReference type="InterPro" id="IPR015943">
    <property type="entry name" value="WD40/YVTN_repeat-like_dom_sf"/>
</dbReference>
<sequence length="337" mass="37213">MTDPLPDAAAANGLSSNATDKSRRYKCKYILKAHAKPVTAAKFSPNGKYIATCSADASIRIWDAYSGQHIAAFEGHIQGISDIAWSPDSLYLASVSDDKTVRVWEVSKDAGLLPEPGSGMQAARILRVMRGHTHHINSVDYNFKGNLLVSGSADENLRIWDVRHSRCLRTLAAHSDPVTTVCFSSDGTIIASASQDGLIRLWDTRTGHCLKTLVGKTNVPVMYLRFSPNSKFLLASTMDATLRLWDYMRDKVVKTYKAEDLDEHRYSSSSIFIPHDRPLIAQGMGLNSITVWDLQDRIVVETLKGHTDVVLGLDIHPTENLLVSSSKDGTCRLWQGL</sequence>
<feature type="repeat" description="WD" evidence="3">
    <location>
        <begin position="73"/>
        <end position="107"/>
    </location>
</feature>
<dbReference type="Pfam" id="PF25175">
    <property type="entry name" value="Beta-prop_WDR5"/>
    <property type="match status" value="1"/>
</dbReference>
<dbReference type="FunFam" id="2.130.10.10:FF:000228">
    <property type="entry name" value="COMPASS-like H3K4 histone methylase component WDR5A"/>
    <property type="match status" value="1"/>
</dbReference>
<evidence type="ECO:0000313" key="6">
    <source>
        <dbReference type="Proteomes" id="UP000398389"/>
    </source>
</evidence>
<dbReference type="PRINTS" id="PR00320">
    <property type="entry name" value="GPROTEINBRPT"/>
</dbReference>
<dbReference type="Gene3D" id="2.130.10.10">
    <property type="entry name" value="YVTN repeat-like/Quinoprotein amine dehydrogenase"/>
    <property type="match status" value="1"/>
</dbReference>
<feature type="repeat" description="WD" evidence="3">
    <location>
        <begin position="31"/>
        <end position="72"/>
    </location>
</feature>
<dbReference type="GO" id="GO:0035097">
    <property type="term" value="C:histone methyltransferase complex"/>
    <property type="evidence" value="ECO:0007669"/>
    <property type="project" value="UniProtKB-ARBA"/>
</dbReference>
<accession>A0A5E8BZW1</accession>
<dbReference type="PANTHER" id="PTHR19846:SF0">
    <property type="entry name" value="PRE-MRNA PROCESSING FACTOR 4"/>
    <property type="match status" value="1"/>
</dbReference>
<keyword evidence="6" id="KW-1185">Reference proteome</keyword>
<dbReference type="GeneID" id="43584012"/>
<dbReference type="InterPro" id="IPR036322">
    <property type="entry name" value="WD40_repeat_dom_sf"/>
</dbReference>
<dbReference type="InterPro" id="IPR020472">
    <property type="entry name" value="WD40_PAC1"/>
</dbReference>
<evidence type="ECO:0000256" key="2">
    <source>
        <dbReference type="ARBA" id="ARBA00022737"/>
    </source>
</evidence>